<dbReference type="Gene3D" id="1.10.260.40">
    <property type="entry name" value="lambda repressor-like DNA-binding domains"/>
    <property type="match status" value="1"/>
</dbReference>
<dbReference type="SMART" id="SM00530">
    <property type="entry name" value="HTH_XRE"/>
    <property type="match status" value="1"/>
</dbReference>
<protein>
    <submittedName>
        <fullName evidence="2">Helix-turn-helix transcriptional regulator</fullName>
    </submittedName>
</protein>
<feature type="domain" description="HTH cro/C1-type" evidence="1">
    <location>
        <begin position="10"/>
        <end position="64"/>
    </location>
</feature>
<proteinExistence type="predicted"/>
<reference evidence="2 3" key="1">
    <citation type="submission" date="2020-08" db="EMBL/GenBank/DDBJ databases">
        <title>Cohnella phylogeny.</title>
        <authorList>
            <person name="Dunlap C."/>
        </authorList>
    </citation>
    <scope>NUCLEOTIDE SEQUENCE [LARGE SCALE GENOMIC DNA]</scope>
    <source>
        <strain evidence="2 3">DSM 25239</strain>
    </source>
</reference>
<dbReference type="Pfam" id="PF13443">
    <property type="entry name" value="HTH_26"/>
    <property type="match status" value="1"/>
</dbReference>
<gene>
    <name evidence="2" type="ORF">H7B90_05150</name>
</gene>
<dbReference type="AlphaFoldDB" id="A0A841TRK8"/>
<accession>A0A841TRK8</accession>
<dbReference type="GO" id="GO:0003677">
    <property type="term" value="F:DNA binding"/>
    <property type="evidence" value="ECO:0007669"/>
    <property type="project" value="InterPro"/>
</dbReference>
<sequence>MRYAPDRCLLRQILKSRKIPQRWLCEVTGYPESQISDYVNNRTTMGYATAVTIAKHLGIHPEELYTWKVID</sequence>
<dbReference type="RefSeq" id="WP_185134788.1">
    <property type="nucleotide sequence ID" value="NZ_JACJVR010000018.1"/>
</dbReference>
<evidence type="ECO:0000313" key="3">
    <source>
        <dbReference type="Proteomes" id="UP000553776"/>
    </source>
</evidence>
<organism evidence="2 3">
    <name type="scientific">Cohnella xylanilytica</name>
    <dbReference type="NCBI Taxonomy" id="557555"/>
    <lineage>
        <taxon>Bacteria</taxon>
        <taxon>Bacillati</taxon>
        <taxon>Bacillota</taxon>
        <taxon>Bacilli</taxon>
        <taxon>Bacillales</taxon>
        <taxon>Paenibacillaceae</taxon>
        <taxon>Cohnella</taxon>
    </lineage>
</organism>
<name>A0A841TRK8_9BACL</name>
<evidence type="ECO:0000313" key="2">
    <source>
        <dbReference type="EMBL" id="MBB6690785.1"/>
    </source>
</evidence>
<comment type="caution">
    <text evidence="2">The sequence shown here is derived from an EMBL/GenBank/DDBJ whole genome shotgun (WGS) entry which is preliminary data.</text>
</comment>
<keyword evidence="3" id="KW-1185">Reference proteome</keyword>
<dbReference type="SUPFAM" id="SSF47413">
    <property type="entry name" value="lambda repressor-like DNA-binding domains"/>
    <property type="match status" value="1"/>
</dbReference>
<dbReference type="PROSITE" id="PS50943">
    <property type="entry name" value="HTH_CROC1"/>
    <property type="match status" value="1"/>
</dbReference>
<dbReference type="InterPro" id="IPR001387">
    <property type="entry name" value="Cro/C1-type_HTH"/>
</dbReference>
<dbReference type="EMBL" id="JACJVR010000018">
    <property type="protein sequence ID" value="MBB6690785.1"/>
    <property type="molecule type" value="Genomic_DNA"/>
</dbReference>
<dbReference type="Proteomes" id="UP000553776">
    <property type="component" value="Unassembled WGS sequence"/>
</dbReference>
<dbReference type="InterPro" id="IPR010982">
    <property type="entry name" value="Lambda_DNA-bd_dom_sf"/>
</dbReference>
<evidence type="ECO:0000259" key="1">
    <source>
        <dbReference type="PROSITE" id="PS50943"/>
    </source>
</evidence>
<dbReference type="CDD" id="cd00093">
    <property type="entry name" value="HTH_XRE"/>
    <property type="match status" value="1"/>
</dbReference>